<dbReference type="SUPFAM" id="SSF48613">
    <property type="entry name" value="Heme oxygenase-like"/>
    <property type="match status" value="1"/>
</dbReference>
<gene>
    <name evidence="4" type="ORF">GCM10023205_67650</name>
</gene>
<dbReference type="InterPro" id="IPR002051">
    <property type="entry name" value="Haem_Oase"/>
</dbReference>
<keyword evidence="1" id="KW-0349">Heme</keyword>
<dbReference type="PANTHER" id="PTHR10720">
    <property type="entry name" value="HEME OXYGENASE"/>
    <property type="match status" value="1"/>
</dbReference>
<protein>
    <submittedName>
        <fullName evidence="4">Biliverdin-producing heme oxygenase</fullName>
    </submittedName>
</protein>
<dbReference type="PIRSF" id="PIRSF000343">
    <property type="entry name" value="Haem_Oase"/>
    <property type="match status" value="1"/>
</dbReference>
<dbReference type="PRINTS" id="PR00088">
    <property type="entry name" value="HAEMOXYGNASE"/>
</dbReference>
<keyword evidence="5" id="KW-1185">Reference proteome</keyword>
<keyword evidence="2" id="KW-0479">Metal-binding</keyword>
<sequence>MSAEAISASAKFSEALKTVTWDDHEKAEYTEYMQAMLGGKLDISGYTDMVAQHYFAYVVLEEAAEAMRGDAVGGKFVFDSLLRTKALEEDLEHLIGEDWRDRIAPNEATKEYVARMREVCFDWPGGYVAHSYTRYLGDLSGGQVIRASLERAFPEQLAGGKGVAFYLFPEIEDFKAFKVDYRLLLDTVAWSDEEQQKVIDEALIAYRVNTKVLAELGRDLSRYLLDHS</sequence>
<dbReference type="InterPro" id="IPR016084">
    <property type="entry name" value="Haem_Oase-like_multi-hlx"/>
</dbReference>
<keyword evidence="3" id="KW-0408">Iron</keyword>
<reference evidence="5" key="1">
    <citation type="journal article" date="2019" name="Int. J. Syst. Evol. Microbiol.">
        <title>The Global Catalogue of Microorganisms (GCM) 10K type strain sequencing project: providing services to taxonomists for standard genome sequencing and annotation.</title>
        <authorList>
            <consortium name="The Broad Institute Genomics Platform"/>
            <consortium name="The Broad Institute Genome Sequencing Center for Infectious Disease"/>
            <person name="Wu L."/>
            <person name="Ma J."/>
        </authorList>
    </citation>
    <scope>NUCLEOTIDE SEQUENCE [LARGE SCALE GENOMIC DNA]</scope>
    <source>
        <strain evidence="5">JCM 17986</strain>
    </source>
</reference>
<evidence type="ECO:0000313" key="4">
    <source>
        <dbReference type="EMBL" id="GAA4987371.1"/>
    </source>
</evidence>
<evidence type="ECO:0000256" key="2">
    <source>
        <dbReference type="ARBA" id="ARBA00022723"/>
    </source>
</evidence>
<dbReference type="Proteomes" id="UP001500466">
    <property type="component" value="Unassembled WGS sequence"/>
</dbReference>
<dbReference type="Pfam" id="PF01126">
    <property type="entry name" value="Heme_oxygenase"/>
    <property type="match status" value="1"/>
</dbReference>
<dbReference type="PANTHER" id="PTHR10720:SF0">
    <property type="entry name" value="HEME OXYGENASE"/>
    <property type="match status" value="1"/>
</dbReference>
<dbReference type="RefSeq" id="WP_345679607.1">
    <property type="nucleotide sequence ID" value="NZ_BAABHS010000033.1"/>
</dbReference>
<dbReference type="CDD" id="cd19165">
    <property type="entry name" value="HemeO"/>
    <property type="match status" value="1"/>
</dbReference>
<dbReference type="EMBL" id="BAABHS010000033">
    <property type="protein sequence ID" value="GAA4987371.1"/>
    <property type="molecule type" value="Genomic_DNA"/>
</dbReference>
<organism evidence="4 5">
    <name type="scientific">Yinghuangia aomiensis</name>
    <dbReference type="NCBI Taxonomy" id="676205"/>
    <lineage>
        <taxon>Bacteria</taxon>
        <taxon>Bacillati</taxon>
        <taxon>Actinomycetota</taxon>
        <taxon>Actinomycetes</taxon>
        <taxon>Kitasatosporales</taxon>
        <taxon>Streptomycetaceae</taxon>
        <taxon>Yinghuangia</taxon>
    </lineage>
</organism>
<proteinExistence type="predicted"/>
<evidence type="ECO:0000256" key="1">
    <source>
        <dbReference type="ARBA" id="ARBA00022617"/>
    </source>
</evidence>
<name>A0ABP9I4Z1_9ACTN</name>
<evidence type="ECO:0000313" key="5">
    <source>
        <dbReference type="Proteomes" id="UP001500466"/>
    </source>
</evidence>
<dbReference type="InterPro" id="IPR016053">
    <property type="entry name" value="Haem_Oase-like"/>
</dbReference>
<evidence type="ECO:0000256" key="3">
    <source>
        <dbReference type="ARBA" id="ARBA00023004"/>
    </source>
</evidence>
<dbReference type="Gene3D" id="1.20.910.10">
    <property type="entry name" value="Heme oxygenase-like"/>
    <property type="match status" value="1"/>
</dbReference>
<comment type="caution">
    <text evidence="4">The sequence shown here is derived from an EMBL/GenBank/DDBJ whole genome shotgun (WGS) entry which is preliminary data.</text>
</comment>
<accession>A0ABP9I4Z1</accession>